<reference evidence="2" key="1">
    <citation type="submission" date="2012-06" db="EMBL/GenBank/DDBJ databases">
        <title>The complete genome of Flexibacter litoralis DSM 6794.</title>
        <authorList>
            <person name="Lucas S."/>
            <person name="Copeland A."/>
            <person name="Lapidus A."/>
            <person name="Glavina del Rio T."/>
            <person name="Dalin E."/>
            <person name="Tice H."/>
            <person name="Bruce D."/>
            <person name="Goodwin L."/>
            <person name="Pitluck S."/>
            <person name="Peters L."/>
            <person name="Ovchinnikova G."/>
            <person name="Lu M."/>
            <person name="Kyrpides N."/>
            <person name="Mavromatis K."/>
            <person name="Ivanova N."/>
            <person name="Brettin T."/>
            <person name="Detter J.C."/>
            <person name="Han C."/>
            <person name="Larimer F."/>
            <person name="Land M."/>
            <person name="Hauser L."/>
            <person name="Markowitz V."/>
            <person name="Cheng J.-F."/>
            <person name="Hugenholtz P."/>
            <person name="Woyke T."/>
            <person name="Wu D."/>
            <person name="Spring S."/>
            <person name="Lang E."/>
            <person name="Kopitz M."/>
            <person name="Brambilla E."/>
            <person name="Klenk H.-P."/>
            <person name="Eisen J.A."/>
        </authorList>
    </citation>
    <scope>NUCLEOTIDE SEQUENCE [LARGE SCALE GENOMIC DNA]</scope>
    <source>
        <strain evidence="2">ATCC 23117 / DSM 6794 / NBRC 15988 / NCIMB 1366 / Sio-4</strain>
    </source>
</reference>
<dbReference type="OrthoDB" id="1449616at2"/>
<name>I4AJ15_BERLS</name>
<protein>
    <submittedName>
        <fullName evidence="1">Uncharacterized protein</fullName>
    </submittedName>
</protein>
<dbReference type="STRING" id="880071.Fleli_1528"/>
<dbReference type="Proteomes" id="UP000006054">
    <property type="component" value="Chromosome"/>
</dbReference>
<dbReference type="HOGENOM" id="CLU_1199428_0_0_10"/>
<evidence type="ECO:0000313" key="2">
    <source>
        <dbReference type="Proteomes" id="UP000006054"/>
    </source>
</evidence>
<sequence length="230" mass="27630">MNSRLKKIVKNNSKEFDSWVEILNRHRDSMFSNKNLSQEDDMKLTFETVGVFSNIADLAIEYGNFKDKFDTSNMYINLYAPQLIIKSTKTNQTIYLSADLKGIYLETSFLYSQNLKNMDDDFWLELLELKKFKGFEHDLNSYFSNETQRKYPELFQSNKNTIFLMFREFFFSKIEEIDDIDLGNFTVTWEANEDFDFSTMVEEICLVFRLIYKINYRLWKISDLQNKRNR</sequence>
<accession>I4AJ15</accession>
<dbReference type="eggNOG" id="ENOG5032VJY">
    <property type="taxonomic scope" value="Bacteria"/>
</dbReference>
<dbReference type="RefSeq" id="WP_014797407.1">
    <property type="nucleotide sequence ID" value="NC_018018.1"/>
</dbReference>
<dbReference type="KEGG" id="fli:Fleli_1528"/>
<evidence type="ECO:0000313" key="1">
    <source>
        <dbReference type="EMBL" id="AFM03950.1"/>
    </source>
</evidence>
<dbReference type="AlphaFoldDB" id="I4AJ15"/>
<keyword evidence="2" id="KW-1185">Reference proteome</keyword>
<gene>
    <name evidence="1" type="ordered locus">Fleli_1528</name>
</gene>
<proteinExistence type="predicted"/>
<organism evidence="1 2">
    <name type="scientific">Bernardetia litoralis (strain ATCC 23117 / DSM 6794 / NBRC 15988 / NCIMB 1366 / Fx l1 / Sio-4)</name>
    <name type="common">Flexibacter litoralis</name>
    <dbReference type="NCBI Taxonomy" id="880071"/>
    <lineage>
        <taxon>Bacteria</taxon>
        <taxon>Pseudomonadati</taxon>
        <taxon>Bacteroidota</taxon>
        <taxon>Cytophagia</taxon>
        <taxon>Cytophagales</taxon>
        <taxon>Bernardetiaceae</taxon>
        <taxon>Bernardetia</taxon>
    </lineage>
</organism>
<dbReference type="EMBL" id="CP003345">
    <property type="protein sequence ID" value="AFM03950.1"/>
    <property type="molecule type" value="Genomic_DNA"/>
</dbReference>